<name>A0ABX1X297_9BACL</name>
<dbReference type="InterPro" id="IPR013096">
    <property type="entry name" value="Cupin_2"/>
</dbReference>
<evidence type="ECO:0000256" key="2">
    <source>
        <dbReference type="ARBA" id="ARBA00023125"/>
    </source>
</evidence>
<reference evidence="5 6" key="1">
    <citation type="submission" date="2019-10" db="EMBL/GenBank/DDBJ databases">
        <title>Description of Paenibacillus humi sp. nov.</title>
        <authorList>
            <person name="Carlier A."/>
            <person name="Qi S."/>
        </authorList>
    </citation>
    <scope>NUCLEOTIDE SEQUENCE [LARGE SCALE GENOMIC DNA]</scope>
    <source>
        <strain evidence="5 6">LMG 31461</strain>
    </source>
</reference>
<dbReference type="PANTHER" id="PTHR43280">
    <property type="entry name" value="ARAC-FAMILY TRANSCRIPTIONAL REGULATOR"/>
    <property type="match status" value="1"/>
</dbReference>
<keyword evidence="3" id="KW-0804">Transcription</keyword>
<dbReference type="PROSITE" id="PS01124">
    <property type="entry name" value="HTH_ARAC_FAMILY_2"/>
    <property type="match status" value="1"/>
</dbReference>
<comment type="caution">
    <text evidence="5">The sequence shown here is derived from an EMBL/GenBank/DDBJ whole genome shotgun (WGS) entry which is preliminary data.</text>
</comment>
<dbReference type="InterPro" id="IPR009057">
    <property type="entry name" value="Homeodomain-like_sf"/>
</dbReference>
<dbReference type="Pfam" id="PF12833">
    <property type="entry name" value="HTH_18"/>
    <property type="match status" value="1"/>
</dbReference>
<proteinExistence type="predicted"/>
<accession>A0ABX1X297</accession>
<keyword evidence="6" id="KW-1185">Reference proteome</keyword>
<dbReference type="PANTHER" id="PTHR43280:SF2">
    <property type="entry name" value="HTH-TYPE TRANSCRIPTIONAL REGULATOR EXSA"/>
    <property type="match status" value="1"/>
</dbReference>
<dbReference type="EMBL" id="WHNY01000004">
    <property type="protein sequence ID" value="NOU62523.1"/>
    <property type="molecule type" value="Genomic_DNA"/>
</dbReference>
<dbReference type="InterPro" id="IPR018062">
    <property type="entry name" value="HTH_AraC-typ_CS"/>
</dbReference>
<dbReference type="Gene3D" id="2.60.120.10">
    <property type="entry name" value="Jelly Rolls"/>
    <property type="match status" value="1"/>
</dbReference>
<sequence length="292" mass="34530">MDLAEFHPYVYYATKYPFSKSQASNNRICYTSSLYLISEGRGTIQTGGRTYETEAGSLVFIPAGQLHHWVADSQEPMVHICCYFDWSYIARRVDFTDPSRICFDVNTLTPSLIGPQFPYSLPEHVKVEKLQIWMDFFEKFYTDNCYTNEKTYIRNLRIQSSFQQFIEFFLTFALKEEHIPNLRMSKLLDRLDQDLVLGNLQSLETYYSELGISRGYFFDLFKQVTGVSPTQYVIQFRINRAKEDLLYTNLNITEIAEKHGFSSIHYFSKLFRKIYGQSPREYREEKNVRPYH</sequence>
<gene>
    <name evidence="5" type="ORF">GC096_00490</name>
</gene>
<dbReference type="InterPro" id="IPR020449">
    <property type="entry name" value="Tscrpt_reg_AraC-type_HTH"/>
</dbReference>
<dbReference type="Proteomes" id="UP000653578">
    <property type="component" value="Unassembled WGS sequence"/>
</dbReference>
<dbReference type="InterPro" id="IPR018060">
    <property type="entry name" value="HTH_AraC"/>
</dbReference>
<keyword evidence="1" id="KW-0805">Transcription regulation</keyword>
<dbReference type="Gene3D" id="1.10.10.60">
    <property type="entry name" value="Homeodomain-like"/>
    <property type="match status" value="2"/>
</dbReference>
<evidence type="ECO:0000313" key="5">
    <source>
        <dbReference type="EMBL" id="NOU62523.1"/>
    </source>
</evidence>
<dbReference type="Pfam" id="PF07883">
    <property type="entry name" value="Cupin_2"/>
    <property type="match status" value="1"/>
</dbReference>
<evidence type="ECO:0000259" key="4">
    <source>
        <dbReference type="PROSITE" id="PS01124"/>
    </source>
</evidence>
<dbReference type="InterPro" id="IPR014710">
    <property type="entry name" value="RmlC-like_jellyroll"/>
</dbReference>
<dbReference type="InterPro" id="IPR037923">
    <property type="entry name" value="HTH-like"/>
</dbReference>
<dbReference type="SMART" id="SM00342">
    <property type="entry name" value="HTH_ARAC"/>
    <property type="match status" value="1"/>
</dbReference>
<evidence type="ECO:0000256" key="3">
    <source>
        <dbReference type="ARBA" id="ARBA00023163"/>
    </source>
</evidence>
<protein>
    <submittedName>
        <fullName evidence="5">Helix-turn-helix domain-containing protein</fullName>
    </submittedName>
</protein>
<dbReference type="SUPFAM" id="SSF46689">
    <property type="entry name" value="Homeodomain-like"/>
    <property type="match status" value="1"/>
</dbReference>
<keyword evidence="2" id="KW-0238">DNA-binding</keyword>
<evidence type="ECO:0000256" key="1">
    <source>
        <dbReference type="ARBA" id="ARBA00023015"/>
    </source>
</evidence>
<evidence type="ECO:0000313" key="6">
    <source>
        <dbReference type="Proteomes" id="UP000653578"/>
    </source>
</evidence>
<dbReference type="SUPFAM" id="SSF51215">
    <property type="entry name" value="Regulatory protein AraC"/>
    <property type="match status" value="1"/>
</dbReference>
<dbReference type="PRINTS" id="PR00032">
    <property type="entry name" value="HTHARAC"/>
</dbReference>
<organism evidence="5 6">
    <name type="scientific">Paenibacillus plantarum</name>
    <dbReference type="NCBI Taxonomy" id="2654975"/>
    <lineage>
        <taxon>Bacteria</taxon>
        <taxon>Bacillati</taxon>
        <taxon>Bacillota</taxon>
        <taxon>Bacilli</taxon>
        <taxon>Bacillales</taxon>
        <taxon>Paenibacillaceae</taxon>
        <taxon>Paenibacillus</taxon>
    </lineage>
</organism>
<feature type="domain" description="HTH araC/xylS-type" evidence="4">
    <location>
        <begin position="185"/>
        <end position="285"/>
    </location>
</feature>
<dbReference type="PROSITE" id="PS00041">
    <property type="entry name" value="HTH_ARAC_FAMILY_1"/>
    <property type="match status" value="1"/>
</dbReference>